<dbReference type="GO" id="GO:0005813">
    <property type="term" value="C:centrosome"/>
    <property type="evidence" value="ECO:0007669"/>
    <property type="project" value="TreeGrafter"/>
</dbReference>
<accession>A0A0K0D3X2</accession>
<keyword evidence="2 4" id="KW-0175">Coiled coil</keyword>
<comment type="subcellular location">
    <subcellularLocation>
        <location evidence="1">Cell projection</location>
        <location evidence="1">Cilium</location>
    </subcellularLocation>
</comment>
<dbReference type="Proteomes" id="UP000035642">
    <property type="component" value="Unassembled WGS sequence"/>
</dbReference>
<dbReference type="InterPro" id="IPR028172">
    <property type="entry name" value="FT20"/>
</dbReference>
<dbReference type="GO" id="GO:0060271">
    <property type="term" value="P:cilium assembly"/>
    <property type="evidence" value="ECO:0007669"/>
    <property type="project" value="TreeGrafter"/>
</dbReference>
<keyword evidence="3" id="KW-0966">Cell projection</keyword>
<dbReference type="AlphaFoldDB" id="A0A0K0D3X2"/>
<dbReference type="PANTHER" id="PTHR31978">
    <property type="entry name" value="INTRAFLAGELLAR TRANSPORT PROTEIN 20 HOMOLOG"/>
    <property type="match status" value="1"/>
</dbReference>
<evidence type="ECO:0000256" key="2">
    <source>
        <dbReference type="ARBA" id="ARBA00023054"/>
    </source>
</evidence>
<sequence length="230" mass="26045">MISFRTTAEELIKAFEEVAAIVEAEKLRAMAARSAFQSVDKVKSADAQQLQIVIRERQMELERLRVELASLQVVEQEQKDIIQQIIHGRTSYLYSQTTPNLNLTLFPLFDSAFWQITASCADVFDSCMRMVTPTSKSSPFGAPYTDAERSTLFANVFVPSRLSRDQVDCTRAHAINVSTVRPVLIKQRFMAALISLEIKGKRNGALFSLELWLWDVVFPPFPPSYSFVTI</sequence>
<dbReference type="Pfam" id="PF14931">
    <property type="entry name" value="IFT20"/>
    <property type="match status" value="1"/>
</dbReference>
<evidence type="ECO:0000313" key="5">
    <source>
        <dbReference type="Proteomes" id="UP000035642"/>
    </source>
</evidence>
<protein>
    <submittedName>
        <fullName evidence="6">Kinetochore protein Spc24</fullName>
    </submittedName>
</protein>
<evidence type="ECO:0000256" key="1">
    <source>
        <dbReference type="ARBA" id="ARBA00004138"/>
    </source>
</evidence>
<reference evidence="5" key="1">
    <citation type="submission" date="2012-09" db="EMBL/GenBank/DDBJ databases">
        <authorList>
            <person name="Martin A.A."/>
        </authorList>
    </citation>
    <scope>NUCLEOTIDE SEQUENCE</scope>
</reference>
<organism evidence="5 6">
    <name type="scientific">Angiostrongylus cantonensis</name>
    <name type="common">Rat lungworm</name>
    <dbReference type="NCBI Taxonomy" id="6313"/>
    <lineage>
        <taxon>Eukaryota</taxon>
        <taxon>Metazoa</taxon>
        <taxon>Ecdysozoa</taxon>
        <taxon>Nematoda</taxon>
        <taxon>Chromadorea</taxon>
        <taxon>Rhabditida</taxon>
        <taxon>Rhabditina</taxon>
        <taxon>Rhabditomorpha</taxon>
        <taxon>Strongyloidea</taxon>
        <taxon>Metastrongylidae</taxon>
        <taxon>Angiostrongylus</taxon>
    </lineage>
</organism>
<evidence type="ECO:0000313" key="6">
    <source>
        <dbReference type="WBParaSite" id="ACAC_0000476701-mRNA-1"/>
    </source>
</evidence>
<dbReference type="GO" id="GO:0005737">
    <property type="term" value="C:cytoplasm"/>
    <property type="evidence" value="ECO:0007669"/>
    <property type="project" value="TreeGrafter"/>
</dbReference>
<name>A0A0K0D3X2_ANGCA</name>
<dbReference type="GO" id="GO:0030990">
    <property type="term" value="C:intraciliary transport particle"/>
    <property type="evidence" value="ECO:0007669"/>
    <property type="project" value="TreeGrafter"/>
</dbReference>
<keyword evidence="5" id="KW-1185">Reference proteome</keyword>
<dbReference type="PANTHER" id="PTHR31978:SF1">
    <property type="entry name" value="INTRAFLAGELLAR TRANSPORT PROTEIN 20 HOMOLOG"/>
    <property type="match status" value="1"/>
</dbReference>
<proteinExistence type="predicted"/>
<dbReference type="STRING" id="6313.A0A0K0D3X2"/>
<evidence type="ECO:0000256" key="4">
    <source>
        <dbReference type="SAM" id="Coils"/>
    </source>
</evidence>
<dbReference type="GO" id="GO:0097730">
    <property type="term" value="C:non-motile cilium"/>
    <property type="evidence" value="ECO:0007669"/>
    <property type="project" value="TreeGrafter"/>
</dbReference>
<dbReference type="GO" id="GO:0036064">
    <property type="term" value="C:ciliary basal body"/>
    <property type="evidence" value="ECO:0007669"/>
    <property type="project" value="TreeGrafter"/>
</dbReference>
<dbReference type="GO" id="GO:0097546">
    <property type="term" value="C:ciliary base"/>
    <property type="evidence" value="ECO:0007669"/>
    <property type="project" value="TreeGrafter"/>
</dbReference>
<dbReference type="WBParaSite" id="ACAC_0000476701-mRNA-1">
    <property type="protein sequence ID" value="ACAC_0000476701-mRNA-1"/>
    <property type="gene ID" value="ACAC_0000476701"/>
</dbReference>
<reference evidence="6" key="2">
    <citation type="submission" date="2017-02" db="UniProtKB">
        <authorList>
            <consortium name="WormBaseParasite"/>
        </authorList>
    </citation>
    <scope>IDENTIFICATION</scope>
</reference>
<feature type="coiled-coil region" evidence="4">
    <location>
        <begin position="47"/>
        <end position="74"/>
    </location>
</feature>
<evidence type="ECO:0000256" key="3">
    <source>
        <dbReference type="ARBA" id="ARBA00023273"/>
    </source>
</evidence>
<dbReference type="GO" id="GO:0061512">
    <property type="term" value="P:protein localization to cilium"/>
    <property type="evidence" value="ECO:0007669"/>
    <property type="project" value="TreeGrafter"/>
</dbReference>